<dbReference type="InterPro" id="IPR050177">
    <property type="entry name" value="Lipid_A_modif_metabolic_enz"/>
</dbReference>
<reference evidence="2 3" key="1">
    <citation type="journal article" date="2023" name="bioRxiv">
        <title>An intranuclear bacterial parasite of deep-sea mussels expresses apoptosis inhibitors acquired from its host.</title>
        <authorList>
            <person name="Gonzalez Porras M.A."/>
            <person name="Assie A."/>
            <person name="Tietjen M."/>
            <person name="Violette M."/>
            <person name="Kleiner M."/>
            <person name="Gruber-Vodicka H."/>
            <person name="Dubilier N."/>
            <person name="Leisch N."/>
        </authorList>
    </citation>
    <scope>NUCLEOTIDE SEQUENCE [LARGE SCALE GENOMIC DNA]</scope>
    <source>
        <strain evidence="2">IAP13</strain>
    </source>
</reference>
<dbReference type="SUPFAM" id="SSF51735">
    <property type="entry name" value="NAD(P)-binding Rossmann-fold domains"/>
    <property type="match status" value="1"/>
</dbReference>
<dbReference type="InterPro" id="IPR036291">
    <property type="entry name" value="NAD(P)-bd_dom_sf"/>
</dbReference>
<proteinExistence type="predicted"/>
<feature type="domain" description="NAD-dependent epimerase/dehydratase" evidence="1">
    <location>
        <begin position="4"/>
        <end position="213"/>
    </location>
</feature>
<evidence type="ECO:0000313" key="3">
    <source>
        <dbReference type="Proteomes" id="UP001178148"/>
    </source>
</evidence>
<gene>
    <name evidence="2" type="ORF">QS748_13760</name>
</gene>
<sequence>MVKVLVTGASGFIGGHLTALDAGYDWTCISRRPAPGCQPIGDMADFEGWQDLFHGVDVVVHLAARVHQMDSADKDLYHRDNVEVVEAMARAAELSGVRRFIFLSSIKVNGEETQVTPFRFDDPPAPTDPYGVSKRDAEEFLLEFSNKSSLEVVVIRPPLVYGKGVKANFNKLLGLAKSKLLLPLSLLHNNRDMVSVDNLCDLILCCIESPAAVNNTFLVSDGCSYSTADIIVVARKVQGRKPGLFPVPPLLLMLLLRMLGKGEMAKRLLGSLEVDISHTRRVLSWQPKHTLEDTLRKMAL</sequence>
<dbReference type="PANTHER" id="PTHR43245:SF58">
    <property type="entry name" value="BLL5923 PROTEIN"/>
    <property type="match status" value="1"/>
</dbReference>
<evidence type="ECO:0000313" key="2">
    <source>
        <dbReference type="EMBL" id="MDP0590187.1"/>
    </source>
</evidence>
<dbReference type="Proteomes" id="UP001178148">
    <property type="component" value="Unassembled WGS sequence"/>
</dbReference>
<accession>A0AA90SE75</accession>
<dbReference type="Gene3D" id="3.40.50.720">
    <property type="entry name" value="NAD(P)-binding Rossmann-like Domain"/>
    <property type="match status" value="1"/>
</dbReference>
<dbReference type="PANTHER" id="PTHR43245">
    <property type="entry name" value="BIFUNCTIONAL POLYMYXIN RESISTANCE PROTEIN ARNA"/>
    <property type="match status" value="1"/>
</dbReference>
<name>A0AA90SE75_9GAMM</name>
<dbReference type="AlphaFoldDB" id="A0AA90SE75"/>
<dbReference type="EMBL" id="JASXSV010000033">
    <property type="protein sequence ID" value="MDP0590187.1"/>
    <property type="molecule type" value="Genomic_DNA"/>
</dbReference>
<protein>
    <submittedName>
        <fullName evidence="2">NAD-dependent epimerase/dehydratase family protein</fullName>
    </submittedName>
</protein>
<organism evidence="2 3">
    <name type="scientific">Candidatus Endonucleibacter bathymodioli</name>
    <dbReference type="NCBI Taxonomy" id="539814"/>
    <lineage>
        <taxon>Bacteria</taxon>
        <taxon>Pseudomonadati</taxon>
        <taxon>Pseudomonadota</taxon>
        <taxon>Gammaproteobacteria</taxon>
        <taxon>Oceanospirillales</taxon>
        <taxon>Endozoicomonadaceae</taxon>
        <taxon>Candidatus Endonucleibacter</taxon>
    </lineage>
</organism>
<evidence type="ECO:0000259" key="1">
    <source>
        <dbReference type="Pfam" id="PF01370"/>
    </source>
</evidence>
<keyword evidence="3" id="KW-1185">Reference proteome</keyword>
<dbReference type="InterPro" id="IPR001509">
    <property type="entry name" value="Epimerase_deHydtase"/>
</dbReference>
<comment type="caution">
    <text evidence="2">The sequence shown here is derived from an EMBL/GenBank/DDBJ whole genome shotgun (WGS) entry which is preliminary data.</text>
</comment>
<dbReference type="Pfam" id="PF01370">
    <property type="entry name" value="Epimerase"/>
    <property type="match status" value="1"/>
</dbReference>